<evidence type="ECO:0000313" key="3">
    <source>
        <dbReference type="Proteomes" id="UP001314169"/>
    </source>
</evidence>
<gene>
    <name evidence="2" type="ORF">MPIPNATIZW_LOCUS2191</name>
</gene>
<organism evidence="2 3">
    <name type="scientific">Pipistrellus nathusii</name>
    <name type="common">Nathusius' pipistrelle</name>
    <dbReference type="NCBI Taxonomy" id="59473"/>
    <lineage>
        <taxon>Eukaryota</taxon>
        <taxon>Metazoa</taxon>
        <taxon>Chordata</taxon>
        <taxon>Craniata</taxon>
        <taxon>Vertebrata</taxon>
        <taxon>Euteleostomi</taxon>
        <taxon>Mammalia</taxon>
        <taxon>Eutheria</taxon>
        <taxon>Laurasiatheria</taxon>
        <taxon>Chiroptera</taxon>
        <taxon>Yangochiroptera</taxon>
        <taxon>Vespertilionidae</taxon>
        <taxon>Pipistrellus</taxon>
    </lineage>
</organism>
<sequence>MLGRKRKWKQPPKIPQDKLQNFCQGLAAPFTLVCIHLFSPMLVNFVSFQFLSLGTAGIRDSVLRLMKCVPKGTSPLQPPGNHPNTEVSAVLRKEIRVWFLKLIGI</sequence>
<dbReference type="EMBL" id="OY882867">
    <property type="protein sequence ID" value="CAK6433885.1"/>
    <property type="molecule type" value="Genomic_DNA"/>
</dbReference>
<name>A0ABN9ZAR1_PIPNA</name>
<evidence type="ECO:0000313" key="2">
    <source>
        <dbReference type="EMBL" id="CAK6433885.1"/>
    </source>
</evidence>
<accession>A0ABN9ZAR1</accession>
<dbReference type="Proteomes" id="UP001314169">
    <property type="component" value="Chromosome 10"/>
</dbReference>
<proteinExistence type="predicted"/>
<protein>
    <submittedName>
        <fullName evidence="2">Uncharacterized protein</fullName>
    </submittedName>
</protein>
<feature type="transmembrane region" description="Helical" evidence="1">
    <location>
        <begin position="21"/>
        <end position="43"/>
    </location>
</feature>
<keyword evidence="1" id="KW-0472">Membrane</keyword>
<evidence type="ECO:0000256" key="1">
    <source>
        <dbReference type="SAM" id="Phobius"/>
    </source>
</evidence>
<keyword evidence="1" id="KW-1133">Transmembrane helix</keyword>
<reference evidence="2" key="1">
    <citation type="submission" date="2023-12" db="EMBL/GenBank/DDBJ databases">
        <authorList>
            <person name="Brown T."/>
        </authorList>
    </citation>
    <scope>NUCLEOTIDE SEQUENCE</scope>
</reference>
<keyword evidence="3" id="KW-1185">Reference proteome</keyword>
<keyword evidence="1" id="KW-0812">Transmembrane</keyword>